<dbReference type="GO" id="GO:0003714">
    <property type="term" value="F:transcription corepressor activity"/>
    <property type="evidence" value="ECO:0007669"/>
    <property type="project" value="InterPro"/>
</dbReference>
<dbReference type="InterPro" id="IPR013083">
    <property type="entry name" value="Znf_RING/FYVE/PHD"/>
</dbReference>
<evidence type="ECO:0000256" key="3">
    <source>
        <dbReference type="ARBA" id="ARBA00022833"/>
    </source>
</evidence>
<dbReference type="PANTHER" id="PTHR46379">
    <property type="entry name" value="ZINC FINGER MYND DOMAIN-CONTAINING"/>
    <property type="match status" value="1"/>
</dbReference>
<feature type="compositionally biased region" description="Basic and acidic residues" evidence="5">
    <location>
        <begin position="623"/>
        <end position="633"/>
    </location>
</feature>
<accession>A0AAV2TT52</accession>
<feature type="compositionally biased region" description="Low complexity" evidence="5">
    <location>
        <begin position="781"/>
        <end position="838"/>
    </location>
</feature>
<dbReference type="AlphaFoldDB" id="A0AAV2TT52"/>
<proteinExistence type="predicted"/>
<dbReference type="GO" id="GO:0005634">
    <property type="term" value="C:nucleus"/>
    <property type="evidence" value="ECO:0007669"/>
    <property type="project" value="TreeGrafter"/>
</dbReference>
<dbReference type="Gene3D" id="6.10.140.2220">
    <property type="match status" value="1"/>
</dbReference>
<evidence type="ECO:0000313" key="7">
    <source>
        <dbReference type="EMBL" id="CAL5140572.1"/>
    </source>
</evidence>
<keyword evidence="2 4" id="KW-0863">Zinc-finger</keyword>
<dbReference type="Pfam" id="PF24324">
    <property type="entry name" value="MYND_ZMYND11_ZMYD8"/>
    <property type="match status" value="1"/>
</dbReference>
<dbReference type="InterPro" id="IPR057053">
    <property type="entry name" value="MYND_ZMYND11_ZMYD8"/>
</dbReference>
<dbReference type="InterPro" id="IPR047269">
    <property type="entry name" value="ZMY11"/>
</dbReference>
<dbReference type="GO" id="GO:0009966">
    <property type="term" value="P:regulation of signal transduction"/>
    <property type="evidence" value="ECO:0007669"/>
    <property type="project" value="TreeGrafter"/>
</dbReference>
<gene>
    <name evidence="7" type="ORF">CDAUBV1_LOCUS15879</name>
</gene>
<evidence type="ECO:0000256" key="2">
    <source>
        <dbReference type="ARBA" id="ARBA00022771"/>
    </source>
</evidence>
<dbReference type="PROSITE" id="PS01360">
    <property type="entry name" value="ZF_MYND_1"/>
    <property type="match status" value="1"/>
</dbReference>
<evidence type="ECO:0000256" key="4">
    <source>
        <dbReference type="PROSITE-ProRule" id="PRU00134"/>
    </source>
</evidence>
<feature type="region of interest" description="Disordered" evidence="5">
    <location>
        <begin position="1024"/>
        <end position="1055"/>
    </location>
</feature>
<dbReference type="PROSITE" id="PS50865">
    <property type="entry name" value="ZF_MYND_2"/>
    <property type="match status" value="1"/>
</dbReference>
<dbReference type="PANTHER" id="PTHR46379:SF1">
    <property type="entry name" value="ZINC FINGER MYND DOMAIN-CONTAINING PROTEIN 11"/>
    <property type="match status" value="1"/>
</dbReference>
<dbReference type="EMBL" id="CAXLJL010000745">
    <property type="protein sequence ID" value="CAL5140572.1"/>
    <property type="molecule type" value="Genomic_DNA"/>
</dbReference>
<dbReference type="InterPro" id="IPR002893">
    <property type="entry name" value="Znf_MYND"/>
</dbReference>
<evidence type="ECO:0000259" key="6">
    <source>
        <dbReference type="PROSITE" id="PS50865"/>
    </source>
</evidence>
<feature type="compositionally biased region" description="Low complexity" evidence="5">
    <location>
        <begin position="1029"/>
        <end position="1055"/>
    </location>
</feature>
<dbReference type="SUPFAM" id="SSF144232">
    <property type="entry name" value="HIT/MYND zinc finger-like"/>
    <property type="match status" value="1"/>
</dbReference>
<dbReference type="SUPFAM" id="SSF57903">
    <property type="entry name" value="FYVE/PHD zinc finger"/>
    <property type="match status" value="1"/>
</dbReference>
<dbReference type="Proteomes" id="UP001497525">
    <property type="component" value="Unassembled WGS sequence"/>
</dbReference>
<evidence type="ECO:0000256" key="1">
    <source>
        <dbReference type="ARBA" id="ARBA00022723"/>
    </source>
</evidence>
<feature type="compositionally biased region" description="Polar residues" evidence="5">
    <location>
        <begin position="591"/>
        <end position="610"/>
    </location>
</feature>
<feature type="region of interest" description="Disordered" evidence="5">
    <location>
        <begin position="860"/>
        <end position="904"/>
    </location>
</feature>
<feature type="compositionally biased region" description="Basic residues" evidence="5">
    <location>
        <begin position="708"/>
        <end position="720"/>
    </location>
</feature>
<feature type="region of interest" description="Disordered" evidence="5">
    <location>
        <begin position="584"/>
        <end position="644"/>
    </location>
</feature>
<dbReference type="InterPro" id="IPR011011">
    <property type="entry name" value="Znf_FYVE_PHD"/>
</dbReference>
<reference evidence="7" key="1">
    <citation type="submission" date="2024-06" db="EMBL/GenBank/DDBJ databases">
        <authorList>
            <person name="Liu X."/>
            <person name="Lenzi L."/>
            <person name="Haldenby T S."/>
            <person name="Uol C."/>
        </authorList>
    </citation>
    <scope>NUCLEOTIDE SEQUENCE</scope>
</reference>
<dbReference type="GO" id="GO:0034243">
    <property type="term" value="P:regulation of transcription elongation by RNA polymerase II"/>
    <property type="evidence" value="ECO:0007669"/>
    <property type="project" value="InterPro"/>
</dbReference>
<feature type="compositionally biased region" description="Basic and acidic residues" evidence="5">
    <location>
        <begin position="860"/>
        <end position="870"/>
    </location>
</feature>
<feature type="compositionally biased region" description="Polar residues" evidence="5">
    <location>
        <begin position="978"/>
        <end position="1002"/>
    </location>
</feature>
<feature type="compositionally biased region" description="Polar residues" evidence="5">
    <location>
        <begin position="753"/>
        <end position="767"/>
    </location>
</feature>
<evidence type="ECO:0000256" key="5">
    <source>
        <dbReference type="SAM" id="MobiDB-lite"/>
    </source>
</evidence>
<feature type="compositionally biased region" description="Polar residues" evidence="5">
    <location>
        <begin position="467"/>
        <end position="479"/>
    </location>
</feature>
<sequence length="1224" mass="133191">MSVRRATDSVYLQYIWNAIEACPKNAAESHFQTILNYIRSEYDPKCVPQKLESELSNSIRDECVKLDQSQYRVVDILTSFKKDRSDWYCFECHGPGRVVQCPTCFRVYHPDCLSAACETQWTSRLPREDPTVGTDATCEPGLPPTHPCPVCKRLSRVANINSTTPSELHRIFCTALDWIRNKVRWKRMQKVGYLYEPLRNEFFAYYQINTRMIGDKMRADPTSKEGYPNRTSLLVDLDNLVHSAAVFYGTKDDMSNMARQIRSQLRREMRESAYCIDCYLRHPGTSTSARLAAPCRAPHRLLWFHHNGWSFRPCKILYESSEGYEVVCFGGRHEREFVPRARAVDSTFTASELGLRMTPSLKKALDEAEEYKANQGAYDRNQSLSHSGEYPPSFPSFRLSSGAGANQEPAGTAFGYPLKSPPSSSGDSIVPVVHRKRKAGQKYTSAFGSTDLEIPASSGTKRRKSATGPSTKKSTTDGQSTKEPRLTTKLKRSGGSLDVSSNGGDSLSSSLNSDTDLSDGFDSLKLDHQHSAKHSKVFGCFSTNEIGTMPPKVDPAIHQPASEQMNGFMKSGTLLSPVTRASPTIPATIRHPSSPSNTALSSGTTDSHPSQRIIRIKPLPLRPKLDDDSDASKSGHRLNSCNPVGHCDTRLKIEQCTSSSSSSAQSCHSSGRTTIPAVASLDSHTSSDSLVSSASSLSSVKINDRKGKVGRPPKRAKQRAIRSTLPSSELHTESVISKQKSHSSASKSKSQRRANTATLSSTHTQANPPAVDKRPVAFARSPSPLSSLSDSDSTVSSLLSYSRTPSPSSSDPSSSSSSSSTVSSSSTIPSPTRRLSSSIAKNGSKRDPAFVYDHHLDTVASDRSKSKSVEHTSPPDLIKPLVTGAPTYPATGTEDRSPSPVKPTKMDYHNPHRGPLPHQTLLFEDHIVSAPVSSRNMDSNPDEIYSDGESSPPTVGKTAKKKSKVVIGSHPNAPLRRSLTTSAGSLGTQSHGLAASTKSGPCNTTLNSTWSSGARLPGVYGSHTPVSHLPLNPGTGLTSTGPTPPSSSSSSASSCYSSVSPAALSTTSGLGSSLSDPKSVDASPGEVAALLGNTSFSCPNGNAGSGVGAQADPTLLKAAEERIHRIYADRLISLTTERDQAREEINRRDAMISKMRREHEAEIKRVKQKTWCQVCLKEAFYHCCPGTAYCSEDCQLQHWTTQHNRECQRRAEAQQRLEQQQMQR</sequence>
<name>A0AAV2TT52_CALDB</name>
<organism evidence="7 8">
    <name type="scientific">Calicophoron daubneyi</name>
    <name type="common">Rumen fluke</name>
    <name type="synonym">Paramphistomum daubneyi</name>
    <dbReference type="NCBI Taxonomy" id="300641"/>
    <lineage>
        <taxon>Eukaryota</taxon>
        <taxon>Metazoa</taxon>
        <taxon>Spiralia</taxon>
        <taxon>Lophotrochozoa</taxon>
        <taxon>Platyhelminthes</taxon>
        <taxon>Trematoda</taxon>
        <taxon>Digenea</taxon>
        <taxon>Plagiorchiida</taxon>
        <taxon>Pronocephalata</taxon>
        <taxon>Paramphistomoidea</taxon>
        <taxon>Paramphistomidae</taxon>
        <taxon>Calicophoron</taxon>
    </lineage>
</organism>
<dbReference type="Gene3D" id="3.30.40.10">
    <property type="entry name" value="Zinc/RING finger domain, C3HC4 (zinc finger)"/>
    <property type="match status" value="1"/>
</dbReference>
<dbReference type="GO" id="GO:0008270">
    <property type="term" value="F:zinc ion binding"/>
    <property type="evidence" value="ECO:0007669"/>
    <property type="project" value="UniProtKB-KW"/>
</dbReference>
<keyword evidence="1" id="KW-0479">Metal-binding</keyword>
<comment type="caution">
    <text evidence="7">The sequence shown here is derived from an EMBL/GenBank/DDBJ whole genome shotgun (WGS) entry which is preliminary data.</text>
</comment>
<feature type="compositionally biased region" description="Low complexity" evidence="5">
    <location>
        <begin position="493"/>
        <end position="512"/>
    </location>
</feature>
<dbReference type="Gene3D" id="2.30.30.140">
    <property type="match status" value="1"/>
</dbReference>
<feature type="compositionally biased region" description="Low complexity" evidence="5">
    <location>
        <begin position="734"/>
        <end position="748"/>
    </location>
</feature>
<feature type="region of interest" description="Disordered" evidence="5">
    <location>
        <begin position="376"/>
        <end position="512"/>
    </location>
</feature>
<evidence type="ECO:0000313" key="8">
    <source>
        <dbReference type="Proteomes" id="UP001497525"/>
    </source>
</evidence>
<protein>
    <recommendedName>
        <fullName evidence="6">MYND-type domain-containing protein</fullName>
    </recommendedName>
</protein>
<keyword evidence="3" id="KW-0862">Zinc</keyword>
<feature type="domain" description="MYND-type" evidence="6">
    <location>
        <begin position="1172"/>
        <end position="1207"/>
    </location>
</feature>
<feature type="compositionally biased region" description="Low complexity" evidence="5">
    <location>
        <begin position="684"/>
        <end position="700"/>
    </location>
</feature>
<feature type="region of interest" description="Disordered" evidence="5">
    <location>
        <begin position="932"/>
        <end position="1002"/>
    </location>
</feature>
<feature type="region of interest" description="Disordered" evidence="5">
    <location>
        <begin position="684"/>
        <end position="846"/>
    </location>
</feature>